<keyword evidence="7 8" id="KW-0472">Membrane</keyword>
<keyword evidence="4" id="KW-1003">Cell membrane</keyword>
<dbReference type="InterPro" id="IPR011606">
    <property type="entry name" value="Brnchd-chn_aa_trnsp_permease"/>
</dbReference>
<sequence>MTPAPVSFTAAGVRRGFFAAQVMAPGITLYAMVFGVLASERGMSWLQAMLMSAAVYSGSAQLAALQGWTATAAVTPVIVTIFVMNARYVLYGAALQPWLTGLPRHQSWGSLFFLGDGNWAMAMREYEAGYRDAGYVLGSGLAMFVPWIGGTLLGHLLAGNVPNPAAFGLDFMLAAFAAAIGIVLWRGKSDLWPVAAAGLVALVLHRLVPGAWYIVGAGVAGGLMGAWRHGR</sequence>
<dbReference type="PANTHER" id="PTHR34979:SF1">
    <property type="entry name" value="INNER MEMBRANE PROTEIN YGAZ"/>
    <property type="match status" value="1"/>
</dbReference>
<evidence type="ECO:0000313" key="10">
    <source>
        <dbReference type="Proteomes" id="UP000620596"/>
    </source>
</evidence>
<gene>
    <name evidence="9" type="ORF">GCM10011496_22440</name>
</gene>
<feature type="transmembrane region" description="Helical" evidence="8">
    <location>
        <begin position="165"/>
        <end position="185"/>
    </location>
</feature>
<dbReference type="EMBL" id="BMIG01000007">
    <property type="protein sequence ID" value="GGB01033.1"/>
    <property type="molecule type" value="Genomic_DNA"/>
</dbReference>
<feature type="transmembrane region" description="Helical" evidence="8">
    <location>
        <begin position="133"/>
        <end position="153"/>
    </location>
</feature>
<evidence type="ECO:0000256" key="4">
    <source>
        <dbReference type="ARBA" id="ARBA00022475"/>
    </source>
</evidence>
<dbReference type="AlphaFoldDB" id="A0A916WIH0"/>
<reference evidence="9" key="1">
    <citation type="journal article" date="2014" name="Int. J. Syst. Evol. Microbiol.">
        <title>Complete genome sequence of Corynebacterium casei LMG S-19264T (=DSM 44701T), isolated from a smear-ripened cheese.</title>
        <authorList>
            <consortium name="US DOE Joint Genome Institute (JGI-PGF)"/>
            <person name="Walter F."/>
            <person name="Albersmeier A."/>
            <person name="Kalinowski J."/>
            <person name="Ruckert C."/>
        </authorList>
    </citation>
    <scope>NUCLEOTIDE SEQUENCE</scope>
    <source>
        <strain evidence="9">CGMCC 1.15322</strain>
    </source>
</reference>
<feature type="transmembrane region" description="Helical" evidence="8">
    <location>
        <begin position="192"/>
        <end position="215"/>
    </location>
</feature>
<keyword evidence="6 8" id="KW-1133">Transmembrane helix</keyword>
<proteinExistence type="inferred from homology"/>
<evidence type="ECO:0000256" key="3">
    <source>
        <dbReference type="ARBA" id="ARBA00022448"/>
    </source>
</evidence>
<evidence type="ECO:0000256" key="5">
    <source>
        <dbReference type="ARBA" id="ARBA00022692"/>
    </source>
</evidence>
<keyword evidence="3" id="KW-0813">Transport</keyword>
<evidence type="ECO:0000256" key="1">
    <source>
        <dbReference type="ARBA" id="ARBA00004651"/>
    </source>
</evidence>
<evidence type="ECO:0000313" key="9">
    <source>
        <dbReference type="EMBL" id="GGB01033.1"/>
    </source>
</evidence>
<name>A0A916WIH0_9BURK</name>
<evidence type="ECO:0000256" key="6">
    <source>
        <dbReference type="ARBA" id="ARBA00022989"/>
    </source>
</evidence>
<dbReference type="PANTHER" id="PTHR34979">
    <property type="entry name" value="INNER MEMBRANE PROTEIN YGAZ"/>
    <property type="match status" value="1"/>
</dbReference>
<accession>A0A916WIH0</accession>
<dbReference type="RefSeq" id="WP_188708600.1">
    <property type="nucleotide sequence ID" value="NZ_BMIG01000007.1"/>
</dbReference>
<evidence type="ECO:0000256" key="8">
    <source>
        <dbReference type="SAM" id="Phobius"/>
    </source>
</evidence>
<comment type="caution">
    <text evidence="9">The sequence shown here is derived from an EMBL/GenBank/DDBJ whole genome shotgun (WGS) entry which is preliminary data.</text>
</comment>
<organism evidence="9 10">
    <name type="scientific">Polaromonas eurypsychrophila</name>
    <dbReference type="NCBI Taxonomy" id="1614635"/>
    <lineage>
        <taxon>Bacteria</taxon>
        <taxon>Pseudomonadati</taxon>
        <taxon>Pseudomonadota</taxon>
        <taxon>Betaproteobacteria</taxon>
        <taxon>Burkholderiales</taxon>
        <taxon>Comamonadaceae</taxon>
        <taxon>Polaromonas</taxon>
    </lineage>
</organism>
<keyword evidence="5 8" id="KW-0812">Transmembrane</keyword>
<evidence type="ECO:0000256" key="7">
    <source>
        <dbReference type="ARBA" id="ARBA00023136"/>
    </source>
</evidence>
<dbReference type="Proteomes" id="UP000620596">
    <property type="component" value="Unassembled WGS sequence"/>
</dbReference>
<reference evidence="9" key="2">
    <citation type="submission" date="2020-09" db="EMBL/GenBank/DDBJ databases">
        <authorList>
            <person name="Sun Q."/>
            <person name="Zhou Y."/>
        </authorList>
    </citation>
    <scope>NUCLEOTIDE SEQUENCE</scope>
    <source>
        <strain evidence="9">CGMCC 1.15322</strain>
    </source>
</reference>
<feature type="transmembrane region" description="Helical" evidence="8">
    <location>
        <begin position="45"/>
        <end position="64"/>
    </location>
</feature>
<protein>
    <submittedName>
        <fullName evidence="9">Branched-chain amino acid ABC transporter permease</fullName>
    </submittedName>
</protein>
<feature type="transmembrane region" description="Helical" evidence="8">
    <location>
        <begin position="70"/>
        <end position="90"/>
    </location>
</feature>
<dbReference type="GO" id="GO:1903785">
    <property type="term" value="P:L-valine transmembrane transport"/>
    <property type="evidence" value="ECO:0007669"/>
    <property type="project" value="TreeGrafter"/>
</dbReference>
<dbReference type="Pfam" id="PF03591">
    <property type="entry name" value="AzlC"/>
    <property type="match status" value="1"/>
</dbReference>
<evidence type="ECO:0000256" key="2">
    <source>
        <dbReference type="ARBA" id="ARBA00010735"/>
    </source>
</evidence>
<feature type="transmembrane region" description="Helical" evidence="8">
    <location>
        <begin position="17"/>
        <end position="38"/>
    </location>
</feature>
<comment type="similarity">
    <text evidence="2">Belongs to the AzlC family.</text>
</comment>
<comment type="subcellular location">
    <subcellularLocation>
        <location evidence="1">Cell membrane</location>
        <topology evidence="1">Multi-pass membrane protein</topology>
    </subcellularLocation>
</comment>
<dbReference type="GO" id="GO:0005886">
    <property type="term" value="C:plasma membrane"/>
    <property type="evidence" value="ECO:0007669"/>
    <property type="project" value="UniProtKB-SubCell"/>
</dbReference>
<keyword evidence="10" id="KW-1185">Reference proteome</keyword>